<evidence type="ECO:0000313" key="3">
    <source>
        <dbReference type="Proteomes" id="UP000001059"/>
    </source>
</evidence>
<dbReference type="Pfam" id="PF11867">
    <property type="entry name" value="T1RH-like_C"/>
    <property type="match status" value="1"/>
</dbReference>
<dbReference type="HOGENOM" id="CLU_2366241_0_0_2"/>
<dbReference type="STRING" id="547558.Mmah_0661"/>
<feature type="domain" description="Type I restriction enzyme HindI endonuclease subunit-like C-terminal" evidence="1">
    <location>
        <begin position="35"/>
        <end position="88"/>
    </location>
</feature>
<keyword evidence="3" id="KW-1185">Reference proteome</keyword>
<gene>
    <name evidence="2" type="ordered locus">Mmah_0661</name>
</gene>
<dbReference type="Proteomes" id="UP000001059">
    <property type="component" value="Chromosome"/>
</dbReference>
<evidence type="ECO:0000313" key="2">
    <source>
        <dbReference type="EMBL" id="ADE36186.1"/>
    </source>
</evidence>
<dbReference type="EMBL" id="CP001994">
    <property type="protein sequence ID" value="ADE36186.1"/>
    <property type="molecule type" value="Genomic_DNA"/>
</dbReference>
<organism evidence="2 3">
    <name type="scientific">Methanohalophilus mahii (strain ATCC 35705 / DSM 5219 / SLP)</name>
    <dbReference type="NCBI Taxonomy" id="547558"/>
    <lineage>
        <taxon>Archaea</taxon>
        <taxon>Methanobacteriati</taxon>
        <taxon>Methanobacteriota</taxon>
        <taxon>Stenosarchaea group</taxon>
        <taxon>Methanomicrobia</taxon>
        <taxon>Methanosarcinales</taxon>
        <taxon>Methanosarcinaceae</taxon>
        <taxon>Methanohalophilus</taxon>
    </lineage>
</organism>
<dbReference type="AlphaFoldDB" id="D5EAI5"/>
<proteinExistence type="predicted"/>
<accession>D5EAI5</accession>
<dbReference type="InterPro" id="IPR021810">
    <property type="entry name" value="T1RH-like_C"/>
</dbReference>
<protein>
    <recommendedName>
        <fullName evidence="1">Type I restriction enzyme HindI endonuclease subunit-like C-terminal domain-containing protein</fullName>
    </recommendedName>
</protein>
<name>D5EAI5_METMS</name>
<reference evidence="2 3" key="1">
    <citation type="submission" date="2010-03" db="EMBL/GenBank/DDBJ databases">
        <title>The complete genome of Methanohalophilus mahii DSM 5219.</title>
        <authorList>
            <consortium name="US DOE Joint Genome Institute (JGI-PGF)"/>
            <person name="Lucas S."/>
            <person name="Copeland A."/>
            <person name="Lapidus A."/>
            <person name="Glavina del Rio T."/>
            <person name="Dalin E."/>
            <person name="Tice H."/>
            <person name="Bruce D."/>
            <person name="Goodwin L."/>
            <person name="Pitluck S."/>
            <person name="Kyrpides N."/>
            <person name="Mavromatis K."/>
            <person name="Ivanova N."/>
            <person name="Lykidis A."/>
            <person name="Saunders E."/>
            <person name="Brettin T."/>
            <person name="Detter J.C."/>
            <person name="Han C."/>
            <person name="Land M."/>
            <person name="Hauser L."/>
            <person name="Markowitz V."/>
            <person name="Cheng J.-F."/>
            <person name="Hugenholtz P."/>
            <person name="Woyke T."/>
            <person name="Wu D."/>
            <person name="Spring S."/>
            <person name="Schneider S."/>
            <person name="Schroeder M."/>
            <person name="Klenk H.-P."/>
            <person name="Eisen J.A."/>
        </authorList>
    </citation>
    <scope>NUCLEOTIDE SEQUENCE [LARGE SCALE GENOMIC DNA]</scope>
    <source>
        <strain evidence="3">ATCC 35705 / DSM 5219 / SLP</strain>
    </source>
</reference>
<sequence>MDSCFSHRRGSFLLPLKPVICLNYQKLPICTELVVIRQNATIDWTLRKNVQAKMRVSIKRLLKKYGYPLYKQKIATRNILEQAEVVCRDVAVSAT</sequence>
<evidence type="ECO:0000259" key="1">
    <source>
        <dbReference type="Pfam" id="PF11867"/>
    </source>
</evidence>
<dbReference type="KEGG" id="mmh:Mmah_0661"/>